<dbReference type="EMBL" id="CATOUU010000279">
    <property type="protein sequence ID" value="CAI9923388.1"/>
    <property type="molecule type" value="Genomic_DNA"/>
</dbReference>
<reference evidence="1" key="1">
    <citation type="submission" date="2023-06" db="EMBL/GenBank/DDBJ databases">
        <authorList>
            <person name="Kurt Z."/>
        </authorList>
    </citation>
    <scope>NUCLEOTIDE SEQUENCE</scope>
</reference>
<gene>
    <name evidence="1" type="ORF">HINF_LOCUS11033</name>
    <name evidence="2" type="ORF">HINF_LOCUS6300</name>
</gene>
<evidence type="ECO:0000313" key="2">
    <source>
        <dbReference type="EMBL" id="CAL5980693.1"/>
    </source>
</evidence>
<proteinExistence type="predicted"/>
<dbReference type="AlphaFoldDB" id="A0AA86NQC0"/>
<protein>
    <submittedName>
        <fullName evidence="2">Hypothetical_protein</fullName>
    </submittedName>
</protein>
<comment type="caution">
    <text evidence="1">The sequence shown here is derived from an EMBL/GenBank/DDBJ whole genome shotgun (WGS) entry which is preliminary data.</text>
</comment>
<organism evidence="1">
    <name type="scientific">Hexamita inflata</name>
    <dbReference type="NCBI Taxonomy" id="28002"/>
    <lineage>
        <taxon>Eukaryota</taxon>
        <taxon>Metamonada</taxon>
        <taxon>Diplomonadida</taxon>
        <taxon>Hexamitidae</taxon>
        <taxon>Hexamitinae</taxon>
        <taxon>Hexamita</taxon>
    </lineage>
</organism>
<dbReference type="EMBL" id="CAXDID020000012">
    <property type="protein sequence ID" value="CAL5980693.1"/>
    <property type="molecule type" value="Genomic_DNA"/>
</dbReference>
<keyword evidence="3" id="KW-1185">Reference proteome</keyword>
<reference evidence="2 3" key="2">
    <citation type="submission" date="2024-07" db="EMBL/GenBank/DDBJ databases">
        <authorList>
            <person name="Akdeniz Z."/>
        </authorList>
    </citation>
    <scope>NUCLEOTIDE SEQUENCE [LARGE SCALE GENOMIC DNA]</scope>
</reference>
<evidence type="ECO:0000313" key="1">
    <source>
        <dbReference type="EMBL" id="CAI9923388.1"/>
    </source>
</evidence>
<name>A0AA86NQC0_9EUKA</name>
<accession>A0AA86NQC0</accession>
<evidence type="ECO:0000313" key="3">
    <source>
        <dbReference type="Proteomes" id="UP001642409"/>
    </source>
</evidence>
<sequence>MVRQRVLKQKNKKLRAQLAKCKRSEVKKSLALKQKDKKYSILELELEKVKFQQKLKQFVLPVIQPKIIINRKAQNIFQYYDYDKKTAVLKYIRLGIRGYQEESLLYKETLNIVLPCESAVRDWKNQMISKLKIATIAATFDGSKPMNHVIQWKKNNNLKDNVIYDATIQIDAAYINQQCCQGVNGLITNSMKNSQGKIAGIRYIFGFVLVLEKDVPALPLFLQTACDGCARQEQLDAYFQLCNCLKYVTRINFSK</sequence>
<dbReference type="Proteomes" id="UP001642409">
    <property type="component" value="Unassembled WGS sequence"/>
</dbReference>